<dbReference type="RefSeq" id="WP_152216650.1">
    <property type="nucleotide sequence ID" value="NZ_JBAQYD010000257.1"/>
</dbReference>
<dbReference type="InterPro" id="IPR027443">
    <property type="entry name" value="IPNS-like_sf"/>
</dbReference>
<dbReference type="AlphaFoldDB" id="A0A6N6VHN2"/>
<evidence type="ECO:0000313" key="13">
    <source>
        <dbReference type="EMBL" id="KAB7739478.1"/>
    </source>
</evidence>
<dbReference type="SUPFAM" id="SSF51197">
    <property type="entry name" value="Clavaminate synthase-like"/>
    <property type="match status" value="1"/>
</dbReference>
<comment type="similarity">
    <text evidence="11">Belongs to the iron/ascorbate-dependent oxidoreductase family.</text>
</comment>
<feature type="domain" description="Fe2OG dioxygenase" evidence="12">
    <location>
        <begin position="180"/>
        <end position="283"/>
    </location>
</feature>
<keyword evidence="6" id="KW-0266">Ethylene biosynthesis</keyword>
<evidence type="ECO:0000256" key="1">
    <source>
        <dbReference type="ARBA" id="ARBA00001954"/>
    </source>
</evidence>
<evidence type="ECO:0000256" key="4">
    <source>
        <dbReference type="ARBA" id="ARBA00012531"/>
    </source>
</evidence>
<dbReference type="PROSITE" id="PS51471">
    <property type="entry name" value="FE2OG_OXY"/>
    <property type="match status" value="1"/>
</dbReference>
<comment type="caution">
    <text evidence="13">The sequence shown here is derived from an EMBL/GenBank/DDBJ whole genome shotgun (WGS) entry which is preliminary data.</text>
</comment>
<dbReference type="Proteomes" id="UP000468901">
    <property type="component" value="Unassembled WGS sequence"/>
</dbReference>
<evidence type="ECO:0000256" key="7">
    <source>
        <dbReference type="ARBA" id="ARBA00031011"/>
    </source>
</evidence>
<dbReference type="Pfam" id="PF03171">
    <property type="entry name" value="2OG-FeII_Oxy"/>
    <property type="match status" value="1"/>
</dbReference>
<keyword evidence="11" id="KW-0560">Oxidoreductase</keyword>
<keyword evidence="14" id="KW-1185">Reference proteome</keyword>
<evidence type="ECO:0000256" key="2">
    <source>
        <dbReference type="ARBA" id="ARBA00004767"/>
    </source>
</evidence>
<evidence type="ECO:0000256" key="9">
    <source>
        <dbReference type="ARBA" id="ARBA00047725"/>
    </source>
</evidence>
<dbReference type="GO" id="GO:0102276">
    <property type="term" value="F:2-oxoglutarate oxygenase/decarboxylase (ethylene-forming) activity"/>
    <property type="evidence" value="ECO:0007669"/>
    <property type="project" value="UniProtKB-EC"/>
</dbReference>
<proteinExistence type="inferred from homology"/>
<dbReference type="InterPro" id="IPR005123">
    <property type="entry name" value="Oxoglu/Fe-dep_dioxygenase_dom"/>
</dbReference>
<evidence type="ECO:0000256" key="5">
    <source>
        <dbReference type="ARBA" id="ARBA00019045"/>
    </source>
</evidence>
<evidence type="ECO:0000256" key="11">
    <source>
        <dbReference type="RuleBase" id="RU003682"/>
    </source>
</evidence>
<keyword evidence="11" id="KW-0479">Metal-binding</keyword>
<dbReference type="PANTHER" id="PTHR47990">
    <property type="entry name" value="2-OXOGLUTARATE (2OG) AND FE(II)-DEPENDENT OXYGENASE SUPERFAMILY PROTEIN-RELATED"/>
    <property type="match status" value="1"/>
</dbReference>
<accession>A0A6N6VHN2</accession>
<dbReference type="PRINTS" id="PR00682">
    <property type="entry name" value="IPNSYNTHASE"/>
</dbReference>
<name>A0A6N6VHN2_9HYPH</name>
<dbReference type="Gene3D" id="2.60.120.330">
    <property type="entry name" value="B-lactam Antibiotic, Isopenicillin N Synthase, Chain"/>
    <property type="match status" value="1"/>
</dbReference>
<evidence type="ECO:0000313" key="14">
    <source>
        <dbReference type="Proteomes" id="UP000468901"/>
    </source>
</evidence>
<comment type="pathway">
    <text evidence="2">Alkene biosynthesis; ethylene biosynthesis via 2-oxoglutarate.</text>
</comment>
<comment type="catalytic activity">
    <reaction evidence="9">
        <text>2-oxoglutarate + O2 + 2 H(+) = ethene + 3 CO2 + H2O</text>
        <dbReference type="Rhea" id="RHEA:31523"/>
        <dbReference type="ChEBI" id="CHEBI:15377"/>
        <dbReference type="ChEBI" id="CHEBI:15378"/>
        <dbReference type="ChEBI" id="CHEBI:15379"/>
        <dbReference type="ChEBI" id="CHEBI:16526"/>
        <dbReference type="ChEBI" id="CHEBI:16810"/>
        <dbReference type="ChEBI" id="CHEBI:18153"/>
        <dbReference type="EC" id="1.13.12.19"/>
    </reaction>
</comment>
<dbReference type="EMBL" id="WESC01000010">
    <property type="protein sequence ID" value="KAB7739478.1"/>
    <property type="molecule type" value="Genomic_DNA"/>
</dbReference>
<evidence type="ECO:0000256" key="10">
    <source>
        <dbReference type="ARBA" id="ARBA00049359"/>
    </source>
</evidence>
<evidence type="ECO:0000256" key="8">
    <source>
        <dbReference type="ARBA" id="ARBA00031282"/>
    </source>
</evidence>
<dbReference type="GO" id="GO:0009693">
    <property type="term" value="P:ethylene biosynthetic process"/>
    <property type="evidence" value="ECO:0007669"/>
    <property type="project" value="UniProtKB-KW"/>
</dbReference>
<gene>
    <name evidence="13" type="ORF">F2P47_12220</name>
</gene>
<comment type="catalytic activity">
    <reaction evidence="10">
        <text>L-arginine + 2-oxoglutarate + O2 = guanidine + L-glutamate 5-semialdehyde + succinate + CO2</text>
        <dbReference type="Rhea" id="RHEA:31535"/>
        <dbReference type="ChEBI" id="CHEBI:15379"/>
        <dbReference type="ChEBI" id="CHEBI:16526"/>
        <dbReference type="ChEBI" id="CHEBI:16810"/>
        <dbReference type="ChEBI" id="CHEBI:30031"/>
        <dbReference type="ChEBI" id="CHEBI:30087"/>
        <dbReference type="ChEBI" id="CHEBI:32682"/>
        <dbReference type="ChEBI" id="CHEBI:58066"/>
        <dbReference type="EC" id="1.14.20.7"/>
    </reaction>
</comment>
<keyword evidence="11" id="KW-0408">Iron</keyword>
<dbReference type="InterPro" id="IPR044861">
    <property type="entry name" value="IPNS-like_FE2OG_OXY"/>
</dbReference>
<reference evidence="13 14" key="1">
    <citation type="submission" date="2019-09" db="EMBL/GenBank/DDBJ databases">
        <title>Parvibaculum sedimenti sp. nov., isolated from sediment.</title>
        <authorList>
            <person name="Wang Y."/>
        </authorList>
    </citation>
    <scope>NUCLEOTIDE SEQUENCE [LARGE SCALE GENOMIC DNA]</scope>
    <source>
        <strain evidence="13 14">HXT-9</strain>
    </source>
</reference>
<comment type="cofactor">
    <cofactor evidence="1">
        <name>Fe(2+)</name>
        <dbReference type="ChEBI" id="CHEBI:29033"/>
    </cofactor>
</comment>
<protein>
    <recommendedName>
        <fullName evidence="5">2-oxoglutarate-dependent ethylene/succinate-forming enzyme</fullName>
        <ecNumber evidence="4">1.13.12.19</ecNumber>
        <ecNumber evidence="3">1.14.20.7</ecNumber>
    </recommendedName>
    <alternativeName>
        <fullName evidence="7">2-oxoglutarate dioxygenase (ethylene-forming)</fullName>
    </alternativeName>
    <alternativeName>
        <fullName evidence="8">2-oxoglutarate/L-arginine monooxygenase/decarboxylase (succinate-forming)</fullName>
    </alternativeName>
</protein>
<evidence type="ECO:0000256" key="3">
    <source>
        <dbReference type="ARBA" id="ARBA00012293"/>
    </source>
</evidence>
<dbReference type="GO" id="GO:0046872">
    <property type="term" value="F:metal ion binding"/>
    <property type="evidence" value="ECO:0007669"/>
    <property type="project" value="UniProtKB-KW"/>
</dbReference>
<dbReference type="Pfam" id="PF14226">
    <property type="entry name" value="DIOX_N"/>
    <property type="match status" value="1"/>
</dbReference>
<evidence type="ECO:0000256" key="6">
    <source>
        <dbReference type="ARBA" id="ARBA00022666"/>
    </source>
</evidence>
<evidence type="ECO:0000259" key="12">
    <source>
        <dbReference type="PROSITE" id="PS51471"/>
    </source>
</evidence>
<sequence length="321" mass="35373">MLTVEIDAPALPIVDASELASADDAVRAAAIAKLKSACVDKGFLYLVGHGVPQELIDRTFDYAKQFFAKPMEEKMALDVAHSLTQNRGYEVPGLQTLDPGTLPDLKESFLMGVDYPLDHPCVVAGQYNRGPNQWPEGLPGFKETISAYADEMERLARLLMSGIAQTLGLPEDFFDDFNRDPVSVQRLLYYPPQPVAAREGEIGCGAHTDFGGVTLLMQDDSGGLQVKDPVRGWVDAPPIPGSFVVNLGDMIARWTNDRYRSNLHRVINKSGKARYSLPYFFDGHPDYVVDCLPGCADEANPSKYLPITVEQHLRDCFAATY</sequence>
<dbReference type="EC" id="1.14.20.7" evidence="3"/>
<dbReference type="EC" id="1.13.12.19" evidence="4"/>
<organism evidence="13 14">
    <name type="scientific">Parvibaculum sedimenti</name>
    <dbReference type="NCBI Taxonomy" id="2608632"/>
    <lineage>
        <taxon>Bacteria</taxon>
        <taxon>Pseudomonadati</taxon>
        <taxon>Pseudomonadota</taxon>
        <taxon>Alphaproteobacteria</taxon>
        <taxon>Hyphomicrobiales</taxon>
        <taxon>Parvibaculaceae</taxon>
        <taxon>Parvibaculum</taxon>
    </lineage>
</organism>
<dbReference type="InterPro" id="IPR050231">
    <property type="entry name" value="Iron_ascorbate_oxido_reductase"/>
</dbReference>
<dbReference type="InterPro" id="IPR026992">
    <property type="entry name" value="DIOX_N"/>
</dbReference>